<evidence type="ECO:0000313" key="3">
    <source>
        <dbReference type="Proteomes" id="UP000036325"/>
    </source>
</evidence>
<dbReference type="Proteomes" id="UP000036325">
    <property type="component" value="Unassembled WGS sequence"/>
</dbReference>
<gene>
    <name evidence="2" type="ORF">TU86_16140</name>
</gene>
<reference evidence="2 3" key="1">
    <citation type="submission" date="2015-02" db="EMBL/GenBank/DDBJ databases">
        <title>Pseudomonas helleri sp. nov. and Pseudomonas weihenstephanensis sp. nov., isolated from raw cows milk.</title>
        <authorList>
            <person name="von Neubeck M."/>
            <person name="Huptas C."/>
            <person name="Wenning M."/>
            <person name="Scherer S."/>
        </authorList>
    </citation>
    <scope>NUCLEOTIDE SEQUENCE [LARGE SCALE GENOMIC DNA]</scope>
    <source>
        <strain evidence="2 3">DSM 29166</strain>
    </source>
</reference>
<name>A0A0J6LF32_9PSED</name>
<feature type="region of interest" description="Disordered" evidence="1">
    <location>
        <begin position="1"/>
        <end position="20"/>
    </location>
</feature>
<dbReference type="PATRIC" id="fig|1608994.3.peg.3908"/>
<dbReference type="AlphaFoldDB" id="A0A0J6LF32"/>
<dbReference type="EMBL" id="JYLF01000006">
    <property type="protein sequence ID" value="KMN12996.1"/>
    <property type="molecule type" value="Genomic_DNA"/>
</dbReference>
<evidence type="ECO:0000313" key="2">
    <source>
        <dbReference type="EMBL" id="KMN12996.1"/>
    </source>
</evidence>
<evidence type="ECO:0000256" key="1">
    <source>
        <dbReference type="SAM" id="MobiDB-lite"/>
    </source>
</evidence>
<dbReference type="OrthoDB" id="6987915at2"/>
<protein>
    <submittedName>
        <fullName evidence="2">Uncharacterized protein</fullName>
    </submittedName>
</protein>
<comment type="caution">
    <text evidence="2">The sequence shown here is derived from an EMBL/GenBank/DDBJ whole genome shotgun (WGS) entry which is preliminary data.</text>
</comment>
<dbReference type="RefSeq" id="WP_048365322.1">
    <property type="nucleotide sequence ID" value="NZ_JYLF01000006.1"/>
</dbReference>
<dbReference type="STRING" id="1608994.TU86_16140"/>
<organism evidence="2 3">
    <name type="scientific">Pseudomonas weihenstephanensis</name>
    <dbReference type="NCBI Taxonomy" id="1608994"/>
    <lineage>
        <taxon>Bacteria</taxon>
        <taxon>Pseudomonadati</taxon>
        <taxon>Pseudomonadota</taxon>
        <taxon>Gammaproteobacteria</taxon>
        <taxon>Pseudomonadales</taxon>
        <taxon>Pseudomonadaceae</taxon>
        <taxon>Pseudomonas</taxon>
    </lineage>
</organism>
<sequence length="82" mass="9495">MAKTPTERKREQRSRDKLSAQEKEALLLSRKIVTALYHNDDAALKRVMERSGIDEEQDLISRFIRGADLMSDQQLAELIRLP</sequence>
<proteinExistence type="predicted"/>
<accession>A0A0J6LF32</accession>